<dbReference type="GO" id="GO:0003723">
    <property type="term" value="F:RNA binding"/>
    <property type="evidence" value="ECO:0007669"/>
    <property type="project" value="InterPro"/>
</dbReference>
<dbReference type="PROSITE" id="PS01129">
    <property type="entry name" value="PSI_RLU"/>
    <property type="match status" value="1"/>
</dbReference>
<proteinExistence type="inferred from homology"/>
<accession>A0A1S6U6V3</accession>
<dbReference type="RefSeq" id="WP_078424371.1">
    <property type="nucleotide sequence ID" value="NZ_CP017258.1"/>
</dbReference>
<sequence length="252" mass="28416">MNQEKAYKLLALQEGISNNEAKELIDSGLVFAKGQKLAIARAMLNINTKFTVQKLQEPKKIFEDENLIAIDKPAFITSEKISEMYKTPLLHRLDKETSGVLLLVKNEEFAKIAINEFKNMRVKKKYVAAVKGIFSEDVLVNEPILTIKGKGGAISKISKDGKEAISRVSPLMVVGKKTLLKVEIDTGRTHQIRVHLASLNAPIVGDEKYGKNRANRMFLHAYSIEILKYKFKSFLPSEFNTLGFEISKKYEI</sequence>
<dbReference type="GO" id="GO:0140098">
    <property type="term" value="F:catalytic activity, acting on RNA"/>
    <property type="evidence" value="ECO:0007669"/>
    <property type="project" value="UniProtKB-ARBA"/>
</dbReference>
<evidence type="ECO:0000256" key="5">
    <source>
        <dbReference type="ARBA" id="ARBA00033164"/>
    </source>
</evidence>
<dbReference type="GO" id="GO:0009982">
    <property type="term" value="F:pseudouridine synthase activity"/>
    <property type="evidence" value="ECO:0007669"/>
    <property type="project" value="InterPro"/>
</dbReference>
<name>A0A1S6U6V3_9BACT</name>
<dbReference type="SUPFAM" id="SSF55120">
    <property type="entry name" value="Pseudouridine synthase"/>
    <property type="match status" value="1"/>
</dbReference>
<comment type="similarity">
    <text evidence="2">Belongs to the pseudouridine synthase RluA family.</text>
</comment>
<evidence type="ECO:0000313" key="7">
    <source>
        <dbReference type="Proteomes" id="UP000190868"/>
    </source>
</evidence>
<dbReference type="CDD" id="cd02869">
    <property type="entry name" value="PseudoU_synth_RluA_like"/>
    <property type="match status" value="1"/>
</dbReference>
<comment type="catalytic activity">
    <reaction evidence="1">
        <text>a uridine in RNA = a pseudouridine in RNA</text>
        <dbReference type="Rhea" id="RHEA:48348"/>
        <dbReference type="Rhea" id="RHEA-COMP:12068"/>
        <dbReference type="Rhea" id="RHEA-COMP:12069"/>
        <dbReference type="ChEBI" id="CHEBI:65314"/>
        <dbReference type="ChEBI" id="CHEBI:65315"/>
    </reaction>
</comment>
<dbReference type="Gene3D" id="3.30.2350.10">
    <property type="entry name" value="Pseudouridine synthase"/>
    <property type="match status" value="1"/>
</dbReference>
<keyword evidence="3 6" id="KW-0413">Isomerase</keyword>
<dbReference type="AlphaFoldDB" id="A0A1S6U6V3"/>
<dbReference type="PANTHER" id="PTHR21600:SF44">
    <property type="entry name" value="RIBOSOMAL LARGE SUBUNIT PSEUDOURIDINE SYNTHASE D"/>
    <property type="match status" value="1"/>
</dbReference>
<dbReference type="Proteomes" id="UP000190868">
    <property type="component" value="Chromosome"/>
</dbReference>
<evidence type="ECO:0000256" key="1">
    <source>
        <dbReference type="ARBA" id="ARBA00000073"/>
    </source>
</evidence>
<dbReference type="InterPro" id="IPR020103">
    <property type="entry name" value="PsdUridine_synth_cat_dom_sf"/>
</dbReference>
<dbReference type="GO" id="GO:0000455">
    <property type="term" value="P:enzyme-directed rRNA pseudouridine synthesis"/>
    <property type="evidence" value="ECO:0007669"/>
    <property type="project" value="TreeGrafter"/>
</dbReference>
<dbReference type="InterPro" id="IPR006145">
    <property type="entry name" value="PsdUridine_synth_RsuA/RluA"/>
</dbReference>
<evidence type="ECO:0000256" key="3">
    <source>
        <dbReference type="ARBA" id="ARBA00023235"/>
    </source>
</evidence>
<dbReference type="InterPro" id="IPR006224">
    <property type="entry name" value="PsdUridine_synth_RluA-like_CS"/>
</dbReference>
<dbReference type="Pfam" id="PF00849">
    <property type="entry name" value="PseudoU_synth_2"/>
    <property type="match status" value="1"/>
</dbReference>
<dbReference type="InterPro" id="IPR050188">
    <property type="entry name" value="RluA_PseudoU_synthase"/>
</dbReference>
<evidence type="ECO:0000256" key="4">
    <source>
        <dbReference type="ARBA" id="ARBA00031870"/>
    </source>
</evidence>
<keyword evidence="7" id="KW-1185">Reference proteome</keyword>
<dbReference type="PANTHER" id="PTHR21600">
    <property type="entry name" value="MITOCHONDRIAL RNA PSEUDOURIDINE SYNTHASE"/>
    <property type="match status" value="1"/>
</dbReference>
<evidence type="ECO:0000313" key="6">
    <source>
        <dbReference type="EMBL" id="AQW87419.1"/>
    </source>
</evidence>
<protein>
    <recommendedName>
        <fullName evidence="4">RNA pseudouridylate synthase</fullName>
    </recommendedName>
    <alternativeName>
        <fullName evidence="5">RNA-uridine isomerase</fullName>
    </alternativeName>
</protein>
<gene>
    <name evidence="6" type="primary">rluA</name>
    <name evidence="6" type="ORF">CPIN18021_0593</name>
</gene>
<organism evidence="6 7">
    <name type="scientific">Campylobacter pinnipediorum subsp. caledonicus</name>
    <dbReference type="NCBI Taxonomy" id="1874362"/>
    <lineage>
        <taxon>Bacteria</taxon>
        <taxon>Pseudomonadati</taxon>
        <taxon>Campylobacterota</taxon>
        <taxon>Epsilonproteobacteria</taxon>
        <taxon>Campylobacterales</taxon>
        <taxon>Campylobacteraceae</taxon>
        <taxon>Campylobacter</taxon>
    </lineage>
</organism>
<evidence type="ECO:0000256" key="2">
    <source>
        <dbReference type="ARBA" id="ARBA00010876"/>
    </source>
</evidence>
<dbReference type="EMBL" id="CP017258">
    <property type="protein sequence ID" value="AQW87419.1"/>
    <property type="molecule type" value="Genomic_DNA"/>
</dbReference>
<dbReference type="PROSITE" id="PS50889">
    <property type="entry name" value="S4"/>
    <property type="match status" value="1"/>
</dbReference>
<reference evidence="7" key="1">
    <citation type="submission" date="2016-09" db="EMBL/GenBank/DDBJ databases">
        <title>Comparative genomics of the Campylobacter concisus group.</title>
        <authorList>
            <person name="Miller W.G."/>
            <person name="Yee E."/>
            <person name="Chapman M.H."/>
            <person name="Huynh S."/>
            <person name="Bono J.L."/>
            <person name="On S.L.W."/>
            <person name="StLeger J."/>
            <person name="Foster G."/>
            <person name="Parker C.T."/>
        </authorList>
    </citation>
    <scope>NUCLEOTIDE SEQUENCE [LARGE SCALE GENOMIC DNA]</scope>
    <source>
        <strain evidence="7">RM18021</strain>
    </source>
</reference>